<gene>
    <name evidence="1" type="ORF">BJ554DRAFT_4670</name>
</gene>
<accession>A0A8H8DEQ3</accession>
<dbReference type="EMBL" id="JAEFCI010012783">
    <property type="protein sequence ID" value="KAG5455795.1"/>
    <property type="molecule type" value="Genomic_DNA"/>
</dbReference>
<dbReference type="InterPro" id="IPR036291">
    <property type="entry name" value="NAD(P)-bd_dom_sf"/>
</dbReference>
<feature type="non-terminal residue" evidence="1">
    <location>
        <position position="170"/>
    </location>
</feature>
<sequence length="170" mass="18313">MAPNPTPFVDAGAAVSSTHRGTAGAASGLKFIVDSPVVRYADDAIYSAYEYQRTRVRKGAQGEVVVTPESTKYEFRTELSVPRLGLMLVGWGGNNGSTLTASVIANKLNIRWHTKDGVQTPNYFGSLVQASTLKLGTGDDGKDVYITFRDILPMVDPNNIVLGGWDISNM</sequence>
<dbReference type="OrthoDB" id="2887at2759"/>
<organism evidence="1 2">
    <name type="scientific">Olpidium bornovanus</name>
    <dbReference type="NCBI Taxonomy" id="278681"/>
    <lineage>
        <taxon>Eukaryota</taxon>
        <taxon>Fungi</taxon>
        <taxon>Fungi incertae sedis</taxon>
        <taxon>Olpidiomycota</taxon>
        <taxon>Olpidiomycotina</taxon>
        <taxon>Olpidiomycetes</taxon>
        <taxon>Olpidiales</taxon>
        <taxon>Olpidiaceae</taxon>
        <taxon>Olpidium</taxon>
    </lineage>
</organism>
<dbReference type="InterPro" id="IPR002587">
    <property type="entry name" value="Myo-inos-1-P_Synthase"/>
</dbReference>
<dbReference type="GO" id="GO:0006021">
    <property type="term" value="P:inositol biosynthetic process"/>
    <property type="evidence" value="ECO:0007669"/>
    <property type="project" value="InterPro"/>
</dbReference>
<dbReference type="Gene3D" id="3.40.50.720">
    <property type="entry name" value="NAD(P)-binding Rossmann-like Domain"/>
    <property type="match status" value="1"/>
</dbReference>
<evidence type="ECO:0000313" key="1">
    <source>
        <dbReference type="EMBL" id="KAG5455795.1"/>
    </source>
</evidence>
<dbReference type="GO" id="GO:0004512">
    <property type="term" value="F:inositol-3-phosphate synthase activity"/>
    <property type="evidence" value="ECO:0007669"/>
    <property type="project" value="InterPro"/>
</dbReference>
<keyword evidence="2" id="KW-1185">Reference proteome</keyword>
<name>A0A8H8DEQ3_9FUNG</name>
<proteinExistence type="predicted"/>
<dbReference type="PANTHER" id="PTHR11510">
    <property type="entry name" value="MYO-INOSITOL-1 PHOSPHATE SYNTHASE"/>
    <property type="match status" value="1"/>
</dbReference>
<evidence type="ECO:0000313" key="2">
    <source>
        <dbReference type="Proteomes" id="UP000673691"/>
    </source>
</evidence>
<dbReference type="Pfam" id="PF07994">
    <property type="entry name" value="NAD_binding_5"/>
    <property type="match status" value="1"/>
</dbReference>
<comment type="caution">
    <text evidence="1">The sequence shown here is derived from an EMBL/GenBank/DDBJ whole genome shotgun (WGS) entry which is preliminary data.</text>
</comment>
<dbReference type="SUPFAM" id="SSF51735">
    <property type="entry name" value="NAD(P)-binding Rossmann-fold domains"/>
    <property type="match status" value="1"/>
</dbReference>
<dbReference type="AlphaFoldDB" id="A0A8H8DEQ3"/>
<protein>
    <recommendedName>
        <fullName evidence="3">Inositol-3-phosphate synthase</fullName>
    </recommendedName>
</protein>
<dbReference type="Proteomes" id="UP000673691">
    <property type="component" value="Unassembled WGS sequence"/>
</dbReference>
<evidence type="ECO:0008006" key="3">
    <source>
        <dbReference type="Google" id="ProtNLM"/>
    </source>
</evidence>
<reference evidence="1 2" key="1">
    <citation type="journal article" name="Sci. Rep.">
        <title>Genome-scale phylogenetic analyses confirm Olpidium as the closest living zoosporic fungus to the non-flagellated, terrestrial fungi.</title>
        <authorList>
            <person name="Chang Y."/>
            <person name="Rochon D."/>
            <person name="Sekimoto S."/>
            <person name="Wang Y."/>
            <person name="Chovatia M."/>
            <person name="Sandor L."/>
            <person name="Salamov A."/>
            <person name="Grigoriev I.V."/>
            <person name="Stajich J.E."/>
            <person name="Spatafora J.W."/>
        </authorList>
    </citation>
    <scope>NUCLEOTIDE SEQUENCE [LARGE SCALE GENOMIC DNA]</scope>
    <source>
        <strain evidence="1">S191</strain>
    </source>
</reference>
<dbReference type="GO" id="GO:0008654">
    <property type="term" value="P:phospholipid biosynthetic process"/>
    <property type="evidence" value="ECO:0007669"/>
    <property type="project" value="InterPro"/>
</dbReference>